<comment type="cofactor">
    <cofactor evidence="1">
        <name>Zn(2+)</name>
        <dbReference type="ChEBI" id="CHEBI:29105"/>
    </cofactor>
</comment>
<reference evidence="8 9" key="1">
    <citation type="journal article" date="2012" name="New Phytol.">
        <title>Insight into trade-off between wood decay and parasitism from the genome of a fungal forest pathogen.</title>
        <authorList>
            <person name="Olson A."/>
            <person name="Aerts A."/>
            <person name="Asiegbu F."/>
            <person name="Belbahri L."/>
            <person name="Bouzid O."/>
            <person name="Broberg A."/>
            <person name="Canback B."/>
            <person name="Coutinho P.M."/>
            <person name="Cullen D."/>
            <person name="Dalman K."/>
            <person name="Deflorio G."/>
            <person name="van Diepen L.T."/>
            <person name="Dunand C."/>
            <person name="Duplessis S."/>
            <person name="Durling M."/>
            <person name="Gonthier P."/>
            <person name="Grimwood J."/>
            <person name="Fossdal C.G."/>
            <person name="Hansson D."/>
            <person name="Henrissat B."/>
            <person name="Hietala A."/>
            <person name="Himmelstrand K."/>
            <person name="Hoffmeister D."/>
            <person name="Hogberg N."/>
            <person name="James T.Y."/>
            <person name="Karlsson M."/>
            <person name="Kohler A."/>
            <person name="Kues U."/>
            <person name="Lee Y.H."/>
            <person name="Lin Y.C."/>
            <person name="Lind M."/>
            <person name="Lindquist E."/>
            <person name="Lombard V."/>
            <person name="Lucas S."/>
            <person name="Lunden K."/>
            <person name="Morin E."/>
            <person name="Murat C."/>
            <person name="Park J."/>
            <person name="Raffaello T."/>
            <person name="Rouze P."/>
            <person name="Salamov A."/>
            <person name="Schmutz J."/>
            <person name="Solheim H."/>
            <person name="Stahlberg J."/>
            <person name="Velez H."/>
            <person name="de Vries R.P."/>
            <person name="Wiebenga A."/>
            <person name="Woodward S."/>
            <person name="Yakovlev I."/>
            <person name="Garbelotto M."/>
            <person name="Martin F."/>
            <person name="Grigoriev I.V."/>
            <person name="Stenlid J."/>
        </authorList>
    </citation>
    <scope>NUCLEOTIDE SEQUENCE [LARGE SCALE GENOMIC DNA]</scope>
    <source>
        <strain evidence="8 9">TC 32-1</strain>
    </source>
</reference>
<feature type="region of interest" description="Disordered" evidence="6">
    <location>
        <begin position="382"/>
        <end position="403"/>
    </location>
</feature>
<dbReference type="PANTHER" id="PTHR42940:SF7">
    <property type="entry name" value="ALCOHOL DEHYDROGENASE-LIKE N-TERMINAL DOMAIN-CONTAINING PROTEIN"/>
    <property type="match status" value="1"/>
</dbReference>
<evidence type="ECO:0000256" key="5">
    <source>
        <dbReference type="ARBA" id="ARBA00023002"/>
    </source>
</evidence>
<evidence type="ECO:0000256" key="6">
    <source>
        <dbReference type="SAM" id="MobiDB-lite"/>
    </source>
</evidence>
<feature type="compositionally biased region" description="Low complexity" evidence="6">
    <location>
        <begin position="226"/>
        <end position="237"/>
    </location>
</feature>
<dbReference type="SUPFAM" id="SSF51735">
    <property type="entry name" value="NAD(P)-binding Rossmann-fold domains"/>
    <property type="match status" value="1"/>
</dbReference>
<dbReference type="Gene3D" id="3.90.180.10">
    <property type="entry name" value="Medium-chain alcohol dehydrogenases, catalytic domain"/>
    <property type="match status" value="1"/>
</dbReference>
<evidence type="ECO:0000259" key="7">
    <source>
        <dbReference type="Pfam" id="PF08240"/>
    </source>
</evidence>
<evidence type="ECO:0000256" key="4">
    <source>
        <dbReference type="ARBA" id="ARBA00022833"/>
    </source>
</evidence>
<dbReference type="Pfam" id="PF08240">
    <property type="entry name" value="ADH_N"/>
    <property type="match status" value="1"/>
</dbReference>
<feature type="domain" description="Alcohol dehydrogenase-like N-terminal" evidence="7">
    <location>
        <begin position="36"/>
        <end position="153"/>
    </location>
</feature>
<dbReference type="STRING" id="747525.W4K3P6"/>
<feature type="region of interest" description="Disordered" evidence="6">
    <location>
        <begin position="213"/>
        <end position="255"/>
    </location>
</feature>
<evidence type="ECO:0000256" key="1">
    <source>
        <dbReference type="ARBA" id="ARBA00001947"/>
    </source>
</evidence>
<dbReference type="GO" id="GO:0004022">
    <property type="term" value="F:alcohol dehydrogenase (NAD+) activity"/>
    <property type="evidence" value="ECO:0007669"/>
    <property type="project" value="TreeGrafter"/>
</dbReference>
<keyword evidence="9" id="KW-1185">Reference proteome</keyword>
<organism evidence="8 9">
    <name type="scientific">Heterobasidion irregulare (strain TC 32-1)</name>
    <dbReference type="NCBI Taxonomy" id="747525"/>
    <lineage>
        <taxon>Eukaryota</taxon>
        <taxon>Fungi</taxon>
        <taxon>Dikarya</taxon>
        <taxon>Basidiomycota</taxon>
        <taxon>Agaricomycotina</taxon>
        <taxon>Agaricomycetes</taxon>
        <taxon>Russulales</taxon>
        <taxon>Bondarzewiaceae</taxon>
        <taxon>Heterobasidion</taxon>
        <taxon>Heterobasidion annosum species complex</taxon>
    </lineage>
</organism>
<dbReference type="SUPFAM" id="SSF50129">
    <property type="entry name" value="GroES-like"/>
    <property type="match status" value="1"/>
</dbReference>
<dbReference type="Proteomes" id="UP000030671">
    <property type="component" value="Unassembled WGS sequence"/>
</dbReference>
<dbReference type="GO" id="GO:0046872">
    <property type="term" value="F:metal ion binding"/>
    <property type="evidence" value="ECO:0007669"/>
    <property type="project" value="UniProtKB-KW"/>
</dbReference>
<accession>W4K3P6</accession>
<dbReference type="GeneID" id="20676299"/>
<keyword evidence="3" id="KW-0479">Metal-binding</keyword>
<dbReference type="EMBL" id="KI925460">
    <property type="protein sequence ID" value="ETW79691.1"/>
    <property type="molecule type" value="Genomic_DNA"/>
</dbReference>
<evidence type="ECO:0000256" key="2">
    <source>
        <dbReference type="ARBA" id="ARBA00008072"/>
    </source>
</evidence>
<evidence type="ECO:0000313" key="9">
    <source>
        <dbReference type="Proteomes" id="UP000030671"/>
    </source>
</evidence>
<dbReference type="InParanoid" id="W4K3P6"/>
<dbReference type="OrthoDB" id="1560166at2759"/>
<comment type="similarity">
    <text evidence="2">Belongs to the zinc-containing alcohol dehydrogenase family.</text>
</comment>
<dbReference type="InterPro" id="IPR013154">
    <property type="entry name" value="ADH-like_N"/>
</dbReference>
<dbReference type="PANTHER" id="PTHR42940">
    <property type="entry name" value="ALCOHOL DEHYDROGENASE 1-RELATED"/>
    <property type="match status" value="1"/>
</dbReference>
<feature type="compositionally biased region" description="Polar residues" evidence="6">
    <location>
        <begin position="384"/>
        <end position="393"/>
    </location>
</feature>
<dbReference type="KEGG" id="hir:HETIRDRAFT_452799"/>
<dbReference type="eggNOG" id="KOG0023">
    <property type="taxonomic scope" value="Eukaryota"/>
</dbReference>
<evidence type="ECO:0000256" key="3">
    <source>
        <dbReference type="ARBA" id="ARBA00022723"/>
    </source>
</evidence>
<sequence>MAALPPSLPSTFKAISCAAPHAPWDVVTLPLRAPAPTEVLVRVHASGICNSDHFVKEGTWPGLAYPRVPGHEVVGRIAAVGDALVNARGAGDRFAIGALVGVGWNGGYCGRCGPCRRGEFWTCDVADVTGFTFDGGHAEYVYVPETALVSIPEEALEHASYAELAPLFCAGATVFDAIRTSNWVPGDLCVVQGIGGLGHLAVQYAAKMGLKVRASSPSPPAPPNATLPFPSAPTNTSTPPPPPSPSSSSSTSPADALVAHLQSRGGARLIVCTAPYADQISALLPAVAKNGTITLVSAATDAPVRVQNLLLNMHRATLRGWCCGAAADMEQCVRFSTVAGVKSVVQEYSLEQYAAAYDGVIANRARFRNVIVFPLLYSAVSGDNDPSQRSTTPDAPLSAPRRAAPSARAFTHPIGTAISQAARFSILDSLSGDPPAVAGWWRRRRSSLYRTVHDRPADLR</sequence>
<dbReference type="RefSeq" id="XP_009548254.1">
    <property type="nucleotide sequence ID" value="XM_009549959.1"/>
</dbReference>
<dbReference type="GO" id="GO:0005737">
    <property type="term" value="C:cytoplasm"/>
    <property type="evidence" value="ECO:0007669"/>
    <property type="project" value="TreeGrafter"/>
</dbReference>
<dbReference type="Gene3D" id="3.40.50.720">
    <property type="entry name" value="NAD(P)-binding Rossmann-like Domain"/>
    <property type="match status" value="1"/>
</dbReference>
<proteinExistence type="inferred from homology"/>
<dbReference type="AlphaFoldDB" id="W4K3P6"/>
<evidence type="ECO:0000313" key="8">
    <source>
        <dbReference type="EMBL" id="ETW79691.1"/>
    </source>
</evidence>
<keyword evidence="4" id="KW-0862">Zinc</keyword>
<dbReference type="InterPro" id="IPR036291">
    <property type="entry name" value="NAD(P)-bd_dom_sf"/>
</dbReference>
<protein>
    <recommendedName>
        <fullName evidence="7">Alcohol dehydrogenase-like N-terminal domain-containing protein</fullName>
    </recommendedName>
</protein>
<keyword evidence="5" id="KW-0560">Oxidoreductase</keyword>
<dbReference type="HOGENOM" id="CLU_026673_20_1_1"/>
<gene>
    <name evidence="8" type="ORF">HETIRDRAFT_452799</name>
</gene>
<name>W4K3P6_HETIT</name>
<dbReference type="InterPro" id="IPR011032">
    <property type="entry name" value="GroES-like_sf"/>
</dbReference>